<proteinExistence type="predicted"/>
<reference evidence="1" key="2">
    <citation type="journal article" date="2015" name="Data Brief">
        <title>Shoot transcriptome of the giant reed, Arundo donax.</title>
        <authorList>
            <person name="Barrero R.A."/>
            <person name="Guerrero F.D."/>
            <person name="Moolhuijzen P."/>
            <person name="Goolsby J.A."/>
            <person name="Tidwell J."/>
            <person name="Bellgard S.E."/>
            <person name="Bellgard M.I."/>
        </authorList>
    </citation>
    <scope>NUCLEOTIDE SEQUENCE</scope>
    <source>
        <tissue evidence="1">Shoot tissue taken approximately 20 cm above the soil surface</tissue>
    </source>
</reference>
<evidence type="ECO:0000313" key="1">
    <source>
        <dbReference type="EMBL" id="JAE37132.1"/>
    </source>
</evidence>
<name>A0A0A9HK86_ARUDO</name>
<accession>A0A0A9HK86</accession>
<reference evidence="1" key="1">
    <citation type="submission" date="2014-09" db="EMBL/GenBank/DDBJ databases">
        <authorList>
            <person name="Magalhaes I.L.F."/>
            <person name="Oliveira U."/>
            <person name="Santos F.R."/>
            <person name="Vidigal T.H.D.A."/>
            <person name="Brescovit A.D."/>
            <person name="Santos A.J."/>
        </authorList>
    </citation>
    <scope>NUCLEOTIDE SEQUENCE</scope>
    <source>
        <tissue evidence="1">Shoot tissue taken approximately 20 cm above the soil surface</tissue>
    </source>
</reference>
<organism evidence="1">
    <name type="scientific">Arundo donax</name>
    <name type="common">Giant reed</name>
    <name type="synonym">Donax arundinaceus</name>
    <dbReference type="NCBI Taxonomy" id="35708"/>
    <lineage>
        <taxon>Eukaryota</taxon>
        <taxon>Viridiplantae</taxon>
        <taxon>Streptophyta</taxon>
        <taxon>Embryophyta</taxon>
        <taxon>Tracheophyta</taxon>
        <taxon>Spermatophyta</taxon>
        <taxon>Magnoliopsida</taxon>
        <taxon>Liliopsida</taxon>
        <taxon>Poales</taxon>
        <taxon>Poaceae</taxon>
        <taxon>PACMAD clade</taxon>
        <taxon>Arundinoideae</taxon>
        <taxon>Arundineae</taxon>
        <taxon>Arundo</taxon>
    </lineage>
</organism>
<sequence>MKLKYLIFFSNSLHCCQDVMGIKP</sequence>
<dbReference type="AlphaFoldDB" id="A0A0A9HK86"/>
<dbReference type="EMBL" id="GBRH01160764">
    <property type="protein sequence ID" value="JAE37132.1"/>
    <property type="molecule type" value="Transcribed_RNA"/>
</dbReference>
<protein>
    <submittedName>
        <fullName evidence="1">Uncharacterized protein</fullName>
    </submittedName>
</protein>